<evidence type="ECO:0000313" key="3">
    <source>
        <dbReference type="Proteomes" id="UP000727907"/>
    </source>
</evidence>
<proteinExistence type="predicted"/>
<comment type="caution">
    <text evidence="2">The sequence shown here is derived from an EMBL/GenBank/DDBJ whole genome shotgun (WGS) entry which is preliminary data.</text>
</comment>
<evidence type="ECO:0008006" key="4">
    <source>
        <dbReference type="Google" id="ProtNLM"/>
    </source>
</evidence>
<dbReference type="Proteomes" id="UP000727907">
    <property type="component" value="Unassembled WGS sequence"/>
</dbReference>
<organism evidence="2 3">
    <name type="scientific">Reyranella humidisoli</name>
    <dbReference type="NCBI Taxonomy" id="2849149"/>
    <lineage>
        <taxon>Bacteria</taxon>
        <taxon>Pseudomonadati</taxon>
        <taxon>Pseudomonadota</taxon>
        <taxon>Alphaproteobacteria</taxon>
        <taxon>Hyphomicrobiales</taxon>
        <taxon>Reyranellaceae</taxon>
        <taxon>Reyranella</taxon>
    </lineage>
</organism>
<name>A0ABS6IFP7_9HYPH</name>
<accession>A0ABS6IFP7</accession>
<evidence type="ECO:0000313" key="2">
    <source>
        <dbReference type="EMBL" id="MBU8872133.1"/>
    </source>
</evidence>
<gene>
    <name evidence="2" type="ORF">KQ910_00085</name>
</gene>
<keyword evidence="3" id="KW-1185">Reference proteome</keyword>
<dbReference type="EMBL" id="JAHOPB010000001">
    <property type="protein sequence ID" value="MBU8872133.1"/>
    <property type="molecule type" value="Genomic_DNA"/>
</dbReference>
<sequence length="57" mass="5946">MNDVFETDARPTAPAAKRAYVAPVLQRLGTLTDITLSVGGRGANDGRGRGARSKTST</sequence>
<feature type="region of interest" description="Disordered" evidence="1">
    <location>
        <begin position="38"/>
        <end position="57"/>
    </location>
</feature>
<protein>
    <recommendedName>
        <fullName evidence="4">Lasso RiPP family leader peptide-containing protein</fullName>
    </recommendedName>
</protein>
<reference evidence="2 3" key="1">
    <citation type="submission" date="2021-06" db="EMBL/GenBank/DDBJ databases">
        <authorList>
            <person name="Lee D.H."/>
        </authorList>
    </citation>
    <scope>NUCLEOTIDE SEQUENCE [LARGE SCALE GENOMIC DNA]</scope>
    <source>
        <strain evidence="2 3">MMS21-HV4-11</strain>
    </source>
</reference>
<evidence type="ECO:0000256" key="1">
    <source>
        <dbReference type="SAM" id="MobiDB-lite"/>
    </source>
</evidence>
<dbReference type="RefSeq" id="WP_216955664.1">
    <property type="nucleotide sequence ID" value="NZ_JAHOPB010000001.1"/>
</dbReference>